<gene>
    <name evidence="2" type="ORF">NDU88_005621</name>
</gene>
<name>A0AAV7LLQ7_PLEWA</name>
<dbReference type="Proteomes" id="UP001066276">
    <property type="component" value="Chromosome 11"/>
</dbReference>
<protein>
    <submittedName>
        <fullName evidence="2">Uncharacterized protein</fullName>
    </submittedName>
</protein>
<feature type="region of interest" description="Disordered" evidence="1">
    <location>
        <begin position="165"/>
        <end position="187"/>
    </location>
</feature>
<proteinExistence type="predicted"/>
<accession>A0AAV7LLQ7</accession>
<sequence>MGIDGVCGAALPTAPAKRGGNGSETGHNPFVCCALSRLASITRAFVTNGVAPLPAQETHCDRTLSEAQALLAPQQTADDRRPDVGGGAGLQIVAGPEAPPKNPPVNLHQRKASSKERPGNRSYRTKTLPCQLPTTLSRKLHVMIYNQESRSMSEELAFRKEVKKSLFSGKKERASSDCPGEEHSYEV</sequence>
<organism evidence="2 3">
    <name type="scientific">Pleurodeles waltl</name>
    <name type="common">Iberian ribbed newt</name>
    <dbReference type="NCBI Taxonomy" id="8319"/>
    <lineage>
        <taxon>Eukaryota</taxon>
        <taxon>Metazoa</taxon>
        <taxon>Chordata</taxon>
        <taxon>Craniata</taxon>
        <taxon>Vertebrata</taxon>
        <taxon>Euteleostomi</taxon>
        <taxon>Amphibia</taxon>
        <taxon>Batrachia</taxon>
        <taxon>Caudata</taxon>
        <taxon>Salamandroidea</taxon>
        <taxon>Salamandridae</taxon>
        <taxon>Pleurodelinae</taxon>
        <taxon>Pleurodeles</taxon>
    </lineage>
</organism>
<evidence type="ECO:0000313" key="3">
    <source>
        <dbReference type="Proteomes" id="UP001066276"/>
    </source>
</evidence>
<feature type="region of interest" description="Disordered" evidence="1">
    <location>
        <begin position="73"/>
        <end position="127"/>
    </location>
</feature>
<evidence type="ECO:0000313" key="2">
    <source>
        <dbReference type="EMBL" id="KAJ1092511.1"/>
    </source>
</evidence>
<comment type="caution">
    <text evidence="2">The sequence shown here is derived from an EMBL/GenBank/DDBJ whole genome shotgun (WGS) entry which is preliminary data.</text>
</comment>
<evidence type="ECO:0000256" key="1">
    <source>
        <dbReference type="SAM" id="MobiDB-lite"/>
    </source>
</evidence>
<keyword evidence="3" id="KW-1185">Reference proteome</keyword>
<reference evidence="2" key="1">
    <citation type="journal article" date="2022" name="bioRxiv">
        <title>Sequencing and chromosome-scale assembly of the giantPleurodeles waltlgenome.</title>
        <authorList>
            <person name="Brown T."/>
            <person name="Elewa A."/>
            <person name="Iarovenko S."/>
            <person name="Subramanian E."/>
            <person name="Araus A.J."/>
            <person name="Petzold A."/>
            <person name="Susuki M."/>
            <person name="Suzuki K.-i.T."/>
            <person name="Hayashi T."/>
            <person name="Toyoda A."/>
            <person name="Oliveira C."/>
            <person name="Osipova E."/>
            <person name="Leigh N.D."/>
            <person name="Simon A."/>
            <person name="Yun M.H."/>
        </authorList>
    </citation>
    <scope>NUCLEOTIDE SEQUENCE</scope>
    <source>
        <strain evidence="2">20211129_DDA</strain>
        <tissue evidence="2">Liver</tissue>
    </source>
</reference>
<dbReference type="EMBL" id="JANPWB010000015">
    <property type="protein sequence ID" value="KAJ1092511.1"/>
    <property type="molecule type" value="Genomic_DNA"/>
</dbReference>
<dbReference type="AlphaFoldDB" id="A0AAV7LLQ7"/>